<proteinExistence type="predicted"/>
<reference evidence="1 2" key="1">
    <citation type="submission" date="2022-12" db="EMBL/GenBank/DDBJ databases">
        <title>Two new species, Stenotrophomonas aracearum and Stenotrophomonas oahuensis, isolated from Anthurium (Araceae family) in Hawaii.</title>
        <authorList>
            <person name="Chunag S.C."/>
            <person name="Dobhal S."/>
            <person name="Alvarez A."/>
            <person name="Arif M."/>
        </authorList>
    </citation>
    <scope>NUCLEOTIDE SEQUENCE [LARGE SCALE GENOMIC DNA]</scope>
    <source>
        <strain evidence="1 2">A5586</strain>
    </source>
</reference>
<sequence>MEYLPLDERLELSLSSNDMDLLQTGILNQAIHDILNHVAIALFEEANAEAERQGTTKVLEQIPQNLNRDDVLIRARIAGVRQGSIVYELAPVIAAVFSAPGAAAVCQNLISNVIWAVATYSAKVAGISVQHNGQSHARGVPATSGRKRIRPRVERLVKHLKEASNGGRVTIKTHDEEITIEFYPSNSDS</sequence>
<evidence type="ECO:0000313" key="2">
    <source>
        <dbReference type="Proteomes" id="UP001302072"/>
    </source>
</evidence>
<accession>A0ABY9YUG8</accession>
<evidence type="ECO:0000313" key="1">
    <source>
        <dbReference type="EMBL" id="WNH54497.1"/>
    </source>
</evidence>
<dbReference type="RefSeq" id="WP_311193587.1">
    <property type="nucleotide sequence ID" value="NZ_CP115541.1"/>
</dbReference>
<dbReference type="Proteomes" id="UP001302072">
    <property type="component" value="Chromosome"/>
</dbReference>
<dbReference type="EMBL" id="CP115541">
    <property type="protein sequence ID" value="WNH54497.1"/>
    <property type="molecule type" value="Genomic_DNA"/>
</dbReference>
<evidence type="ECO:0008006" key="3">
    <source>
        <dbReference type="Google" id="ProtNLM"/>
    </source>
</evidence>
<gene>
    <name evidence="1" type="ORF">PDM29_09545</name>
</gene>
<name>A0ABY9YUG8_9GAMM</name>
<organism evidence="1 2">
    <name type="scientific">Stenotrophomonas oahuensis</name>
    <dbReference type="NCBI Taxonomy" id="3003271"/>
    <lineage>
        <taxon>Bacteria</taxon>
        <taxon>Pseudomonadati</taxon>
        <taxon>Pseudomonadota</taxon>
        <taxon>Gammaproteobacteria</taxon>
        <taxon>Lysobacterales</taxon>
        <taxon>Lysobacteraceae</taxon>
        <taxon>Stenotrophomonas</taxon>
    </lineage>
</organism>
<keyword evidence="2" id="KW-1185">Reference proteome</keyword>
<protein>
    <recommendedName>
        <fullName evidence="3">Histidine kinase</fullName>
    </recommendedName>
</protein>